<protein>
    <submittedName>
        <fullName evidence="2">Uncharacterized protein</fullName>
    </submittedName>
</protein>
<feature type="transmembrane region" description="Helical" evidence="1">
    <location>
        <begin position="12"/>
        <end position="32"/>
    </location>
</feature>
<dbReference type="PATRIC" id="fig|1331060.3.peg.4877"/>
<proteinExistence type="predicted"/>
<accession>T0HDU1</accession>
<reference evidence="2 3" key="1">
    <citation type="journal article" date="2013" name="Genome Announc.">
        <title>Draft Genome Sequence of Sphingobium lactosutens Strain DS20T, Isolated from a Hexachlorocyclohexane Dumpsite.</title>
        <authorList>
            <person name="Kumar R."/>
            <person name="Dwivedi V."/>
            <person name="Negi V."/>
            <person name="Khurana J.P."/>
            <person name="Lal R."/>
        </authorList>
    </citation>
    <scope>NUCLEOTIDE SEQUENCE [LARGE SCALE GENOMIC DNA]</scope>
    <source>
        <strain evidence="2 3">DS20</strain>
    </source>
</reference>
<evidence type="ECO:0000256" key="1">
    <source>
        <dbReference type="SAM" id="Phobius"/>
    </source>
</evidence>
<name>T0HDU1_9SPHN</name>
<keyword evidence="1" id="KW-0812">Transmembrane</keyword>
<keyword evidence="1" id="KW-0472">Membrane</keyword>
<organism evidence="2 3">
    <name type="scientific">Sphingobium lactosutens DS20</name>
    <dbReference type="NCBI Taxonomy" id="1331060"/>
    <lineage>
        <taxon>Bacteria</taxon>
        <taxon>Pseudomonadati</taxon>
        <taxon>Pseudomonadota</taxon>
        <taxon>Alphaproteobacteria</taxon>
        <taxon>Sphingomonadales</taxon>
        <taxon>Sphingomonadaceae</taxon>
        <taxon>Sphingobium</taxon>
    </lineage>
</organism>
<gene>
    <name evidence="2" type="ORF">RLDS_25080</name>
</gene>
<evidence type="ECO:0000313" key="2">
    <source>
        <dbReference type="EMBL" id="EQB11172.1"/>
    </source>
</evidence>
<dbReference type="Proteomes" id="UP000015531">
    <property type="component" value="Unassembled WGS sequence"/>
</dbReference>
<dbReference type="EMBL" id="ATDP01000108">
    <property type="protein sequence ID" value="EQB11172.1"/>
    <property type="molecule type" value="Genomic_DNA"/>
</dbReference>
<dbReference type="AlphaFoldDB" id="T0HDU1"/>
<sequence>MGDTAQSPKLLLQLVGILLVTTSIWSLASLMFDPLPVFPRI</sequence>
<evidence type="ECO:0000313" key="3">
    <source>
        <dbReference type="Proteomes" id="UP000015531"/>
    </source>
</evidence>
<keyword evidence="1" id="KW-1133">Transmembrane helix</keyword>
<keyword evidence="3" id="KW-1185">Reference proteome</keyword>
<dbReference type="RefSeq" id="WP_021228460.1">
    <property type="nucleotide sequence ID" value="NZ_ATDP01000108.1"/>
</dbReference>
<comment type="caution">
    <text evidence="2">The sequence shown here is derived from an EMBL/GenBank/DDBJ whole genome shotgun (WGS) entry which is preliminary data.</text>
</comment>